<protein>
    <submittedName>
        <fullName evidence="1">10732_t:CDS:1</fullName>
    </submittedName>
</protein>
<name>A0A9N9DRC1_9GLOM</name>
<evidence type="ECO:0000313" key="1">
    <source>
        <dbReference type="EMBL" id="CAG8645324.1"/>
    </source>
</evidence>
<reference evidence="1" key="1">
    <citation type="submission" date="2021-06" db="EMBL/GenBank/DDBJ databases">
        <authorList>
            <person name="Kallberg Y."/>
            <person name="Tangrot J."/>
            <person name="Rosling A."/>
        </authorList>
    </citation>
    <scope>NUCLEOTIDE SEQUENCE</scope>
    <source>
        <strain evidence="1">FL130A</strain>
    </source>
</reference>
<sequence length="298" mass="35002">EMLRGNYGRQVRGATDEKKSEPIVDSNFRTYHFKHAPKTFHEILDKWAASLKYIQGQKYIPKAIKKFVEELINFNETKEFENLFYMKQTDEILNSKLCEEDSYAEDDATQDLNQVAQENELDDDELPGYDDSNEEAFMRKIDEDALDEKSKLPLANDNKDSSKFISGDVLNAFRKYQNEIPKTRRVFTLYGCNEITEGDIQHLSQDFANHIKWKCESASKDIQDYFDSSCEMLDNSSENKDLKHFDPNVQFLKNNMHFFQEMLTEEHLKMTSSYPLFHGTFTSDRIKHAWRHSGSFEQ</sequence>
<organism evidence="1 2">
    <name type="scientific">Ambispora leptoticha</name>
    <dbReference type="NCBI Taxonomy" id="144679"/>
    <lineage>
        <taxon>Eukaryota</taxon>
        <taxon>Fungi</taxon>
        <taxon>Fungi incertae sedis</taxon>
        <taxon>Mucoromycota</taxon>
        <taxon>Glomeromycotina</taxon>
        <taxon>Glomeromycetes</taxon>
        <taxon>Archaeosporales</taxon>
        <taxon>Ambisporaceae</taxon>
        <taxon>Ambispora</taxon>
    </lineage>
</organism>
<comment type="caution">
    <text evidence="1">The sequence shown here is derived from an EMBL/GenBank/DDBJ whole genome shotgun (WGS) entry which is preliminary data.</text>
</comment>
<dbReference type="Proteomes" id="UP000789508">
    <property type="component" value="Unassembled WGS sequence"/>
</dbReference>
<evidence type="ECO:0000313" key="2">
    <source>
        <dbReference type="Proteomes" id="UP000789508"/>
    </source>
</evidence>
<dbReference type="EMBL" id="CAJVPS010008737">
    <property type="protein sequence ID" value="CAG8645324.1"/>
    <property type="molecule type" value="Genomic_DNA"/>
</dbReference>
<feature type="non-terminal residue" evidence="1">
    <location>
        <position position="298"/>
    </location>
</feature>
<proteinExistence type="predicted"/>
<keyword evidence="2" id="KW-1185">Reference proteome</keyword>
<accession>A0A9N9DRC1</accession>
<dbReference type="AlphaFoldDB" id="A0A9N9DRC1"/>
<dbReference type="OrthoDB" id="2446509at2759"/>
<gene>
    <name evidence="1" type="ORF">ALEPTO_LOCUS9843</name>
</gene>